<accession>A0A017T508</accession>
<keyword evidence="4" id="KW-0482">Metalloprotease</keyword>
<evidence type="ECO:0000256" key="4">
    <source>
        <dbReference type="ARBA" id="ARBA00023049"/>
    </source>
</evidence>
<feature type="region of interest" description="Disordered" evidence="5">
    <location>
        <begin position="139"/>
        <end position="198"/>
    </location>
</feature>
<keyword evidence="2" id="KW-0645">Protease</keyword>
<dbReference type="InterPro" id="IPR012548">
    <property type="entry name" value="MATCAP"/>
</dbReference>
<dbReference type="SMART" id="SM01154">
    <property type="entry name" value="DUF1704"/>
    <property type="match status" value="1"/>
</dbReference>
<dbReference type="Pfam" id="PF08014">
    <property type="entry name" value="MATCAP"/>
    <property type="match status" value="1"/>
</dbReference>
<gene>
    <name evidence="6" type="ORF">CAP_4588</name>
</gene>
<evidence type="ECO:0000256" key="1">
    <source>
        <dbReference type="ARBA" id="ARBA00001947"/>
    </source>
</evidence>
<comment type="cofactor">
    <cofactor evidence="1">
        <name>Zn(2+)</name>
        <dbReference type="ChEBI" id="CHEBI:29105"/>
    </cofactor>
</comment>
<keyword evidence="7" id="KW-1185">Reference proteome</keyword>
<organism evidence="6 7">
    <name type="scientific">Chondromyces apiculatus DSM 436</name>
    <dbReference type="NCBI Taxonomy" id="1192034"/>
    <lineage>
        <taxon>Bacteria</taxon>
        <taxon>Pseudomonadati</taxon>
        <taxon>Myxococcota</taxon>
        <taxon>Polyangia</taxon>
        <taxon>Polyangiales</taxon>
        <taxon>Polyangiaceae</taxon>
        <taxon>Chondromyces</taxon>
    </lineage>
</organism>
<evidence type="ECO:0000256" key="5">
    <source>
        <dbReference type="SAM" id="MobiDB-lite"/>
    </source>
</evidence>
<dbReference type="AlphaFoldDB" id="A0A017T508"/>
<evidence type="ECO:0000256" key="2">
    <source>
        <dbReference type="ARBA" id="ARBA00022670"/>
    </source>
</evidence>
<sequence>MSRTAPLPDWLPVADRALAEAALRVRVVGATTPVNLGDELARLTDLWTRSGPTMPHFVYAPPPSLGNLRAVLARVVTLLDGEAALGKLYAARALELDAEATVCEAAGSPECWASARRRYAPRDTFDDAADDLAAGWIAEAAPPGDTPQDSHPGPHRAVSPAHPDPPDHPGLAASPAAPARSTDGSTWSDDEGDPRSLVSRMRQEVGIRRLPVRVMVLSIAPLAATGDGVIQVAARRRLLCDDVERTVLHEIEGHAVPWVRSRERPLGIFTFGTRWGSDDQEGRALRIEQDAGFLRGARRRELALRHLAARSVACSADFVETARLLLATGKAHLQDALRITARVHRGGGLGREVVYLPALLRVEHALTAQPDLDVLLGAGRVAVDAAPVLAPWV</sequence>
<dbReference type="RefSeq" id="WP_044244350.1">
    <property type="nucleotide sequence ID" value="NZ_ASRX01000035.1"/>
</dbReference>
<proteinExistence type="predicted"/>
<keyword evidence="3" id="KW-0378">Hydrolase</keyword>
<protein>
    <recommendedName>
        <fullName evidence="8">DUF1704 domain-containing protein</fullName>
    </recommendedName>
</protein>
<dbReference type="Proteomes" id="UP000019678">
    <property type="component" value="Unassembled WGS sequence"/>
</dbReference>
<dbReference type="GO" id="GO:0008237">
    <property type="term" value="F:metallopeptidase activity"/>
    <property type="evidence" value="ECO:0007669"/>
    <property type="project" value="UniProtKB-KW"/>
</dbReference>
<evidence type="ECO:0000256" key="3">
    <source>
        <dbReference type="ARBA" id="ARBA00022801"/>
    </source>
</evidence>
<evidence type="ECO:0000313" key="6">
    <source>
        <dbReference type="EMBL" id="EYF04324.1"/>
    </source>
</evidence>
<reference evidence="6 7" key="1">
    <citation type="submission" date="2013-05" db="EMBL/GenBank/DDBJ databases">
        <title>Genome assembly of Chondromyces apiculatus DSM 436.</title>
        <authorList>
            <person name="Sharma G."/>
            <person name="Khatri I."/>
            <person name="Kaur C."/>
            <person name="Mayilraj S."/>
            <person name="Subramanian S."/>
        </authorList>
    </citation>
    <scope>NUCLEOTIDE SEQUENCE [LARGE SCALE GENOMIC DNA]</scope>
    <source>
        <strain evidence="6 7">DSM 436</strain>
    </source>
</reference>
<dbReference type="STRING" id="1192034.CAP_4588"/>
<evidence type="ECO:0000313" key="7">
    <source>
        <dbReference type="Proteomes" id="UP000019678"/>
    </source>
</evidence>
<dbReference type="EMBL" id="ASRX01000035">
    <property type="protein sequence ID" value="EYF04324.1"/>
    <property type="molecule type" value="Genomic_DNA"/>
</dbReference>
<comment type="caution">
    <text evidence="6">The sequence shown here is derived from an EMBL/GenBank/DDBJ whole genome shotgun (WGS) entry which is preliminary data.</text>
</comment>
<evidence type="ECO:0008006" key="8">
    <source>
        <dbReference type="Google" id="ProtNLM"/>
    </source>
</evidence>
<name>A0A017T508_9BACT</name>
<dbReference type="eggNOG" id="COG3930">
    <property type="taxonomic scope" value="Bacteria"/>
</dbReference>
<dbReference type="GO" id="GO:0006508">
    <property type="term" value="P:proteolysis"/>
    <property type="evidence" value="ECO:0007669"/>
    <property type="project" value="UniProtKB-KW"/>
</dbReference>